<dbReference type="STRING" id="1081109.A0A168B7S7"/>
<evidence type="ECO:0000256" key="3">
    <source>
        <dbReference type="SAM" id="SignalP"/>
    </source>
</evidence>
<evidence type="ECO:0000313" key="6">
    <source>
        <dbReference type="Proteomes" id="UP000078544"/>
    </source>
</evidence>
<evidence type="ECO:0000313" key="5">
    <source>
        <dbReference type="EMBL" id="KZZ94918.1"/>
    </source>
</evidence>
<feature type="active site" evidence="2">
    <location>
        <position position="129"/>
    </location>
</feature>
<dbReference type="InterPro" id="IPR034164">
    <property type="entry name" value="Pepsin-like_dom"/>
</dbReference>
<evidence type="ECO:0000259" key="4">
    <source>
        <dbReference type="PROSITE" id="PS51767"/>
    </source>
</evidence>
<dbReference type="PANTHER" id="PTHR47966">
    <property type="entry name" value="BETA-SITE APP-CLEAVING ENZYME, ISOFORM A-RELATED"/>
    <property type="match status" value="1"/>
</dbReference>
<dbReference type="InterPro" id="IPR021109">
    <property type="entry name" value="Peptidase_aspartic_dom_sf"/>
</dbReference>
<proteinExistence type="inferred from homology"/>
<gene>
    <name evidence="5" type="ORF">AAL_05029</name>
</gene>
<organism evidence="5 6">
    <name type="scientific">Moelleriella libera RCEF 2490</name>
    <dbReference type="NCBI Taxonomy" id="1081109"/>
    <lineage>
        <taxon>Eukaryota</taxon>
        <taxon>Fungi</taxon>
        <taxon>Dikarya</taxon>
        <taxon>Ascomycota</taxon>
        <taxon>Pezizomycotina</taxon>
        <taxon>Sordariomycetes</taxon>
        <taxon>Hypocreomycetidae</taxon>
        <taxon>Hypocreales</taxon>
        <taxon>Clavicipitaceae</taxon>
        <taxon>Moelleriella</taxon>
    </lineage>
</organism>
<dbReference type="GO" id="GO:0000324">
    <property type="term" value="C:fungal-type vacuole"/>
    <property type="evidence" value="ECO:0007669"/>
    <property type="project" value="TreeGrafter"/>
</dbReference>
<feature type="domain" description="Peptidase A1" evidence="4">
    <location>
        <begin position="111"/>
        <end position="452"/>
    </location>
</feature>
<accession>A0A168B7S7</accession>
<dbReference type="InterPro" id="IPR001461">
    <property type="entry name" value="Aspartic_peptidase_A1"/>
</dbReference>
<dbReference type="Pfam" id="PF00026">
    <property type="entry name" value="Asp"/>
    <property type="match status" value="1"/>
</dbReference>
<feature type="active site" evidence="2">
    <location>
        <position position="343"/>
    </location>
</feature>
<comment type="caution">
    <text evidence="5">The sequence shown here is derived from an EMBL/GenBank/DDBJ whole genome shotgun (WGS) entry which is preliminary data.</text>
</comment>
<dbReference type="GO" id="GO:0004190">
    <property type="term" value="F:aspartic-type endopeptidase activity"/>
    <property type="evidence" value="ECO:0007669"/>
    <property type="project" value="InterPro"/>
</dbReference>
<dbReference type="PROSITE" id="PS51767">
    <property type="entry name" value="PEPTIDASE_A1"/>
    <property type="match status" value="1"/>
</dbReference>
<dbReference type="PANTHER" id="PTHR47966:SF47">
    <property type="entry name" value="ENDOPEPTIDASE, PUTATIVE (AFU_ORTHOLOGUE AFUA_3G01220)-RELATED"/>
    <property type="match status" value="1"/>
</dbReference>
<dbReference type="Gene3D" id="2.40.70.10">
    <property type="entry name" value="Acid Proteases"/>
    <property type="match status" value="2"/>
</dbReference>
<evidence type="ECO:0000256" key="2">
    <source>
        <dbReference type="PIRSR" id="PIRSR601461-1"/>
    </source>
</evidence>
<evidence type="ECO:0000256" key="1">
    <source>
        <dbReference type="ARBA" id="ARBA00007447"/>
    </source>
</evidence>
<dbReference type="PRINTS" id="PR00792">
    <property type="entry name" value="PEPSIN"/>
</dbReference>
<feature type="chain" id="PRO_5007895626" evidence="3">
    <location>
        <begin position="26"/>
        <end position="455"/>
    </location>
</feature>
<reference evidence="5 6" key="1">
    <citation type="journal article" date="2016" name="Genome Biol. Evol.">
        <title>Divergent and convergent evolution of fungal pathogenicity.</title>
        <authorList>
            <person name="Shang Y."/>
            <person name="Xiao G."/>
            <person name="Zheng P."/>
            <person name="Cen K."/>
            <person name="Zhan S."/>
            <person name="Wang C."/>
        </authorList>
    </citation>
    <scope>NUCLEOTIDE SEQUENCE [LARGE SCALE GENOMIC DNA]</scope>
    <source>
        <strain evidence="5 6">RCEF 2490</strain>
    </source>
</reference>
<dbReference type="SUPFAM" id="SSF50630">
    <property type="entry name" value="Acid proteases"/>
    <property type="match status" value="1"/>
</dbReference>
<keyword evidence="3" id="KW-0732">Signal</keyword>
<protein>
    <submittedName>
        <fullName evidence="5">Peptidase A1</fullName>
    </submittedName>
</protein>
<dbReference type="AlphaFoldDB" id="A0A168B7S7"/>
<dbReference type="OrthoDB" id="15189at2759"/>
<name>A0A168B7S7_9HYPO</name>
<feature type="signal peptide" evidence="3">
    <location>
        <begin position="1"/>
        <end position="25"/>
    </location>
</feature>
<keyword evidence="6" id="KW-1185">Reference proteome</keyword>
<dbReference type="GO" id="GO:0006508">
    <property type="term" value="P:proteolysis"/>
    <property type="evidence" value="ECO:0007669"/>
    <property type="project" value="InterPro"/>
</dbReference>
<sequence>MAVVIKMVVFLFTLLLATQFTAAEANPPRQLLHDTAWDISKPLNGFTFQRAKAVTNATVDKHALRFSRLANIKGRGLTRNSVSGLGSILHSPPSQGQHTYQNISIASDFSTQYAVECGWDGAPIWLLLDTGSSDTWAVRKDFECHDSEGNGYGQALCGFGKSHIEDFRNGAINDLHFYLRYGSGERVSGPMGYADISCGGVTVSGQQAGLANYTYWHGNNMTVGILGLAYPSITSAFYGEIGEETSWNAIQYVPFFTNAVMQGLIDPVFSVTLVKNSSDGIIGWGGLPPVQTRADTFASTDLIVANLISSAETSWRYSFYTIIPDGIKWGQATDRTKFPYIVDTGTTMNYLPPTLAESIASAFEPRAVFLYQWGSYFAPCDAIPPTFAVIISGKEFWINPADMMFRDLIDPNTGYCAVAITSGGSGPYILGDVFLQSVVAVFDVGGAQMRFYARS</sequence>
<comment type="similarity">
    <text evidence="1">Belongs to the peptidase A1 family.</text>
</comment>
<dbReference type="CDD" id="cd05471">
    <property type="entry name" value="pepsin_like"/>
    <property type="match status" value="1"/>
</dbReference>
<dbReference type="Proteomes" id="UP000078544">
    <property type="component" value="Unassembled WGS sequence"/>
</dbReference>
<dbReference type="EMBL" id="AZGY01000010">
    <property type="protein sequence ID" value="KZZ94918.1"/>
    <property type="molecule type" value="Genomic_DNA"/>
</dbReference>
<dbReference type="InterPro" id="IPR033121">
    <property type="entry name" value="PEPTIDASE_A1"/>
</dbReference>